<feature type="domain" description="DUF4246" evidence="2">
    <location>
        <begin position="335"/>
        <end position="483"/>
    </location>
</feature>
<organism evidence="3 4">
    <name type="scientific">Symbiodinium pilosum</name>
    <name type="common">Dinoflagellate</name>
    <dbReference type="NCBI Taxonomy" id="2952"/>
    <lineage>
        <taxon>Eukaryota</taxon>
        <taxon>Sar</taxon>
        <taxon>Alveolata</taxon>
        <taxon>Dinophyceae</taxon>
        <taxon>Suessiales</taxon>
        <taxon>Symbiodiniaceae</taxon>
        <taxon>Symbiodinium</taxon>
    </lineage>
</organism>
<name>A0A812VUG4_SYMPI</name>
<evidence type="ECO:0000313" key="4">
    <source>
        <dbReference type="Proteomes" id="UP000649617"/>
    </source>
</evidence>
<dbReference type="EMBL" id="CAJNIZ010043326">
    <property type="protein sequence ID" value="CAE7657303.1"/>
    <property type="molecule type" value="Genomic_DNA"/>
</dbReference>
<dbReference type="OrthoDB" id="406472at2759"/>
<dbReference type="Proteomes" id="UP000649617">
    <property type="component" value="Unassembled WGS sequence"/>
</dbReference>
<reference evidence="3" key="1">
    <citation type="submission" date="2021-02" db="EMBL/GenBank/DDBJ databases">
        <authorList>
            <person name="Dougan E. K."/>
            <person name="Rhodes N."/>
            <person name="Thang M."/>
            <person name="Chan C."/>
        </authorList>
    </citation>
    <scope>NUCLEOTIDE SEQUENCE</scope>
</reference>
<proteinExistence type="predicted"/>
<protein>
    <submittedName>
        <fullName evidence="3">PIP5K1 protein</fullName>
    </submittedName>
</protein>
<dbReference type="AlphaFoldDB" id="A0A812VUG4"/>
<comment type="caution">
    <text evidence="3">The sequence shown here is derived from an EMBL/GenBank/DDBJ whole genome shotgun (WGS) entry which is preliminary data.</text>
</comment>
<gene>
    <name evidence="3" type="primary">PIP5K1</name>
    <name evidence="3" type="ORF">SPIL2461_LOCUS17700</name>
</gene>
<dbReference type="PANTHER" id="PTHR43215:SF14">
    <property type="entry name" value="RADIAL SPOKE HEAD 1 HOMOLOG"/>
    <property type="match status" value="1"/>
</dbReference>
<dbReference type="InterPro" id="IPR003409">
    <property type="entry name" value="MORN"/>
</dbReference>
<dbReference type="Pfam" id="PF14033">
    <property type="entry name" value="DUF4246"/>
    <property type="match status" value="1"/>
</dbReference>
<feature type="non-terminal residue" evidence="3">
    <location>
        <position position="1"/>
    </location>
</feature>
<keyword evidence="4" id="KW-1185">Reference proteome</keyword>
<dbReference type="GO" id="GO:0005829">
    <property type="term" value="C:cytosol"/>
    <property type="evidence" value="ECO:0007669"/>
    <property type="project" value="TreeGrafter"/>
</dbReference>
<dbReference type="InterPro" id="IPR049192">
    <property type="entry name" value="DUF4246_C"/>
</dbReference>
<dbReference type="Pfam" id="PF02493">
    <property type="entry name" value="MORN"/>
    <property type="match status" value="5"/>
</dbReference>
<dbReference type="Gene3D" id="2.20.110.10">
    <property type="entry name" value="Histone H3 K4-specific methyltransferase SET7/9 N-terminal domain"/>
    <property type="match status" value="3"/>
</dbReference>
<keyword evidence="1" id="KW-0677">Repeat</keyword>
<evidence type="ECO:0000256" key="1">
    <source>
        <dbReference type="ARBA" id="ARBA00022737"/>
    </source>
</evidence>
<dbReference type="PANTHER" id="PTHR43215">
    <property type="entry name" value="RADIAL SPOKE HEAD 1 HOMOLOG"/>
    <property type="match status" value="1"/>
</dbReference>
<dbReference type="SMART" id="SM00698">
    <property type="entry name" value="MORN"/>
    <property type="match status" value="5"/>
</dbReference>
<accession>A0A812VUG4</accession>
<dbReference type="SUPFAM" id="SSF82185">
    <property type="entry name" value="Histone H3 K4-specific methyltransferase SET7/9 N-terminal domain"/>
    <property type="match status" value="1"/>
</dbReference>
<sequence>SQGNSDDEDDDQSEDSNAWWRPPRLNHAYALPKRPEHFQTMLLCYEKPLLTGISLAGNTVFRIALEPMAEQGINAQIICEKVAEVLGEDIHAVSIFKEGQPTPPSEHLVAFHDLTLRVAVDIEPVFICRRARPRRGYAATDTEAVLGEAIVELDGSKLFTEGSTILQAVQEQRELVTGRPVDVWLVYTKLEVFMYCRPERPDHDLLDAVGLFPQAPAWKLPPATKRWGSRCDVWSTLLHLPTIKPLLDKHAELTADRPIPRYQMIVDPNRFVCEGAAGPCWVPCEFDIGEDGSVQLVGGARSHRHPHLAEQVATPLLSAAMPLLAKLRRPQLLLEGRRLQVVLKAQRIILPPAREDDETEYLGLWHVDGHREDVVAVVLYYYHVDASLHGGDIEFCGREPLDVLGFGDCDNNASRFTRREIRRAFRGDASKDRTVQNCRVPIKQGTMLVFSNYQMVHRVLRLVSNEPAEASRDFVALFILNPAGKSLVPARCALAKGYMLQKTFQCKSIRSAEVQRILEFAGESLSSSREAERRDAMLLEQLQPSGAFVGMQNVHSTGNGCFTMVGWLHNALRERQGGDYVKSFAESGWKCFSRFNKPPQNEHGLSAAFSQQTSSDCGTGSAEDVAVKDSEQATLNFKDDATYTGGVVDGKREGFGTYKSPTETYEGHWKDDKQNGEGKHTWSDGRSYEGQYVNGRFSGKGKMVWRTDKGTMIYEGDYLDDAKHGFGKFTWPNGNVYEGGWQNGKRHGKATFITSTGKQKVGFWHDDKFVKWEGDDAEPSQA</sequence>
<evidence type="ECO:0000259" key="2">
    <source>
        <dbReference type="Pfam" id="PF14033"/>
    </source>
</evidence>
<evidence type="ECO:0000313" key="3">
    <source>
        <dbReference type="EMBL" id="CAE7657303.1"/>
    </source>
</evidence>